<feature type="domain" description="ABM" evidence="1">
    <location>
        <begin position="7"/>
        <end position="95"/>
    </location>
</feature>
<dbReference type="Proteomes" id="UP000198906">
    <property type="component" value="Unassembled WGS sequence"/>
</dbReference>
<proteinExistence type="predicted"/>
<dbReference type="RefSeq" id="WP_091451633.1">
    <property type="nucleotide sequence ID" value="NZ_FMHU01000001.1"/>
</dbReference>
<dbReference type="PANTHER" id="PTHR33336">
    <property type="entry name" value="QUINOL MONOOXYGENASE YGIN-RELATED"/>
    <property type="match status" value="1"/>
</dbReference>
<sequence>MADGHPVTVIARFTPTPESAGRLQALLEGMVAPTRAEAGCHFYNLFVTQGDGPEFVLLECYEDSSALEAHRASTHYKNYRAQLPDLLASPISVTVLAPIDALN</sequence>
<dbReference type="Pfam" id="PF03992">
    <property type="entry name" value="ABM"/>
    <property type="match status" value="1"/>
</dbReference>
<evidence type="ECO:0000259" key="1">
    <source>
        <dbReference type="PROSITE" id="PS51725"/>
    </source>
</evidence>
<dbReference type="InterPro" id="IPR007138">
    <property type="entry name" value="ABM_dom"/>
</dbReference>
<dbReference type="PROSITE" id="PS51725">
    <property type="entry name" value="ABM"/>
    <property type="match status" value="1"/>
</dbReference>
<keyword evidence="3" id="KW-1185">Reference proteome</keyword>
<protein>
    <submittedName>
        <fullName evidence="2">Quinol monooxygenase YgiN</fullName>
    </submittedName>
</protein>
<keyword evidence="2" id="KW-0503">Monooxygenase</keyword>
<evidence type="ECO:0000313" key="2">
    <source>
        <dbReference type="EMBL" id="SCL13713.1"/>
    </source>
</evidence>
<dbReference type="InterPro" id="IPR011008">
    <property type="entry name" value="Dimeric_a/b-barrel"/>
</dbReference>
<evidence type="ECO:0000313" key="3">
    <source>
        <dbReference type="Proteomes" id="UP000198906"/>
    </source>
</evidence>
<dbReference type="STRING" id="47866.GA0074694_0449"/>
<dbReference type="Gene3D" id="3.30.70.100">
    <property type="match status" value="1"/>
</dbReference>
<dbReference type="PANTHER" id="PTHR33336:SF3">
    <property type="entry name" value="ABM DOMAIN-CONTAINING PROTEIN"/>
    <property type="match status" value="1"/>
</dbReference>
<dbReference type="InterPro" id="IPR050744">
    <property type="entry name" value="AI-2_Isomerase_LsrG"/>
</dbReference>
<name>A0A1C6R9D1_9ACTN</name>
<keyword evidence="2" id="KW-0560">Oxidoreductase</keyword>
<dbReference type="GO" id="GO:0004497">
    <property type="term" value="F:monooxygenase activity"/>
    <property type="evidence" value="ECO:0007669"/>
    <property type="project" value="UniProtKB-KW"/>
</dbReference>
<dbReference type="AlphaFoldDB" id="A0A1C6R9D1"/>
<accession>A0A1C6R9D1</accession>
<gene>
    <name evidence="2" type="ORF">GA0074694_0449</name>
</gene>
<dbReference type="EMBL" id="FMHU01000001">
    <property type="protein sequence ID" value="SCL13713.1"/>
    <property type="molecule type" value="Genomic_DNA"/>
</dbReference>
<organism evidence="2 3">
    <name type="scientific">Micromonospora inyonensis</name>
    <dbReference type="NCBI Taxonomy" id="47866"/>
    <lineage>
        <taxon>Bacteria</taxon>
        <taxon>Bacillati</taxon>
        <taxon>Actinomycetota</taxon>
        <taxon>Actinomycetes</taxon>
        <taxon>Micromonosporales</taxon>
        <taxon>Micromonosporaceae</taxon>
        <taxon>Micromonospora</taxon>
    </lineage>
</organism>
<reference evidence="3" key="1">
    <citation type="submission" date="2016-06" db="EMBL/GenBank/DDBJ databases">
        <authorList>
            <person name="Varghese N."/>
        </authorList>
    </citation>
    <scope>NUCLEOTIDE SEQUENCE [LARGE SCALE GENOMIC DNA]</scope>
    <source>
        <strain evidence="3">DSM 46123</strain>
    </source>
</reference>
<dbReference type="SUPFAM" id="SSF54909">
    <property type="entry name" value="Dimeric alpha+beta barrel"/>
    <property type="match status" value="1"/>
</dbReference>